<evidence type="ECO:0000256" key="4">
    <source>
        <dbReference type="ARBA" id="ARBA00023235"/>
    </source>
</evidence>
<reference evidence="7 8" key="1">
    <citation type="journal article" date="2016" name="Proc. Natl. Acad. Sci. U.S.A.">
        <title>Comparative genomics of biotechnologically important yeasts.</title>
        <authorList>
            <person name="Riley R."/>
            <person name="Haridas S."/>
            <person name="Wolfe K.H."/>
            <person name="Lopes M.R."/>
            <person name="Hittinger C.T."/>
            <person name="Goeker M."/>
            <person name="Salamov A.A."/>
            <person name="Wisecaver J.H."/>
            <person name="Long T.M."/>
            <person name="Calvey C.H."/>
            <person name="Aerts A.L."/>
            <person name="Barry K.W."/>
            <person name="Choi C."/>
            <person name="Clum A."/>
            <person name="Coughlan A.Y."/>
            <person name="Deshpande S."/>
            <person name="Douglass A.P."/>
            <person name="Hanson S.J."/>
            <person name="Klenk H.-P."/>
            <person name="LaButti K.M."/>
            <person name="Lapidus A."/>
            <person name="Lindquist E.A."/>
            <person name="Lipzen A.M."/>
            <person name="Meier-Kolthoff J.P."/>
            <person name="Ohm R.A."/>
            <person name="Otillar R.P."/>
            <person name="Pangilinan J.L."/>
            <person name="Peng Y."/>
            <person name="Rokas A."/>
            <person name="Rosa C.A."/>
            <person name="Scheuner C."/>
            <person name="Sibirny A.A."/>
            <person name="Slot J.C."/>
            <person name="Stielow J.B."/>
            <person name="Sun H."/>
            <person name="Kurtzman C.P."/>
            <person name="Blackwell M."/>
            <person name="Grigoriev I.V."/>
            <person name="Jeffries T.W."/>
        </authorList>
    </citation>
    <scope>NUCLEOTIDE SEQUENCE [LARGE SCALE GENOMIC DNA]</scope>
    <source>
        <strain evidence="8">ATCC 58044 / CBS 1984 / NCYC 433 / NRRL Y-366-8</strain>
    </source>
</reference>
<dbReference type="InterPro" id="IPR001406">
    <property type="entry name" value="PsdUridine_synth_TruA"/>
</dbReference>
<dbReference type="InterPro" id="IPR020095">
    <property type="entry name" value="PsdUridine_synth_TruA_C"/>
</dbReference>
<dbReference type="InterPro" id="IPR020094">
    <property type="entry name" value="TruA/RsuA/RluB/E/F_N"/>
</dbReference>
<dbReference type="AlphaFoldDB" id="A0A1E3P6E6"/>
<dbReference type="InterPro" id="IPR020097">
    <property type="entry name" value="PsdUridine_synth_TruA_a/b_dom"/>
</dbReference>
<dbReference type="HAMAP" id="MF_00171">
    <property type="entry name" value="TruA"/>
    <property type="match status" value="1"/>
</dbReference>
<dbReference type="CDD" id="cd02569">
    <property type="entry name" value="PseudoU_synth_ScPus3"/>
    <property type="match status" value="1"/>
</dbReference>
<keyword evidence="5" id="KW-0539">Nucleus</keyword>
<sequence length="402" mass="46822">MVDKVDYSQWSKEELVAKVLELERQVVKPKEPKKLKRQNPFDFSKYNTRFIALKFSYLGWNYNGLAIQKEPTPLPTVEGTILEAMNKCKLVPSMNPNEFKFSRCGRTDKGVSALNQVISLNVRSNLSPEEQIDPINDSKEIDYLNILNNILPADIKIHAVSLRPPKNFDARFSCNSRHYKYIFHKRGLNLELMSQAAQLYEGAHDFRNFCKLDGSKQITNYERTIIRSQIIPINDEFMCFDLEGSAFLWHQVRNMIAILFLVGQELESPQVVLDLMDINKTPTRPLFDMGSDIPLILYDCKFPPIEWKQPPVCVKAEKTVTSTYSTWVQTQIKSQVARYMYELFHDNLDVDEFDKEMKRTRVNLGDGKGKISADYIPLSKRERQEGYEVINERWTKKRKLDK</sequence>
<keyword evidence="3" id="KW-0819">tRNA processing</keyword>
<name>A0A1E3P6E6_WICAA</name>
<dbReference type="GeneID" id="30198759"/>
<keyword evidence="8" id="KW-1185">Reference proteome</keyword>
<protein>
    <recommendedName>
        <fullName evidence="6">Pseudouridine synthase I TruA alpha/beta domain-containing protein</fullName>
    </recommendedName>
</protein>
<proteinExistence type="inferred from homology"/>
<dbReference type="FunFam" id="3.30.70.660:FF:000012">
    <property type="entry name" value="tRNA pseudouridine synthase"/>
    <property type="match status" value="1"/>
</dbReference>
<dbReference type="PANTHER" id="PTHR11142:SF5">
    <property type="entry name" value="TRNA PSEUDOURIDINE(38_39) SYNTHASE"/>
    <property type="match status" value="1"/>
</dbReference>
<dbReference type="Pfam" id="PF01416">
    <property type="entry name" value="PseudoU_synth_1"/>
    <property type="match status" value="1"/>
</dbReference>
<dbReference type="STRING" id="683960.A0A1E3P6E6"/>
<dbReference type="PANTHER" id="PTHR11142">
    <property type="entry name" value="PSEUDOURIDYLATE SYNTHASE"/>
    <property type="match status" value="1"/>
</dbReference>
<dbReference type="InterPro" id="IPR020103">
    <property type="entry name" value="PsdUridine_synth_cat_dom_sf"/>
</dbReference>
<evidence type="ECO:0000313" key="8">
    <source>
        <dbReference type="Proteomes" id="UP000094112"/>
    </source>
</evidence>
<feature type="domain" description="Pseudouridine synthase I TruA alpha/beta" evidence="6">
    <location>
        <begin position="196"/>
        <end position="303"/>
    </location>
</feature>
<dbReference type="FunFam" id="3.30.70.580:FF:000020">
    <property type="entry name" value="tRNA pseudouridine synthase"/>
    <property type="match status" value="1"/>
</dbReference>
<dbReference type="InterPro" id="IPR041707">
    <property type="entry name" value="Pus3-like"/>
</dbReference>
<dbReference type="GO" id="GO:0003723">
    <property type="term" value="F:RNA binding"/>
    <property type="evidence" value="ECO:0007669"/>
    <property type="project" value="InterPro"/>
</dbReference>
<comment type="subcellular location">
    <subcellularLocation>
        <location evidence="1">Nucleus</location>
    </subcellularLocation>
</comment>
<accession>A0A1E3P6E6</accession>
<dbReference type="GO" id="GO:0005737">
    <property type="term" value="C:cytoplasm"/>
    <property type="evidence" value="ECO:0007669"/>
    <property type="project" value="EnsemblFungi"/>
</dbReference>
<dbReference type="SUPFAM" id="SSF55120">
    <property type="entry name" value="Pseudouridine synthase"/>
    <property type="match status" value="1"/>
</dbReference>
<dbReference type="EMBL" id="KV454209">
    <property type="protein sequence ID" value="ODQ60870.1"/>
    <property type="molecule type" value="Genomic_DNA"/>
</dbReference>
<organism evidence="7 8">
    <name type="scientific">Wickerhamomyces anomalus (strain ATCC 58044 / CBS 1984 / NCYC 433 / NRRL Y-366-8)</name>
    <name type="common">Yeast</name>
    <name type="synonym">Hansenula anomala</name>
    <dbReference type="NCBI Taxonomy" id="683960"/>
    <lineage>
        <taxon>Eukaryota</taxon>
        <taxon>Fungi</taxon>
        <taxon>Dikarya</taxon>
        <taxon>Ascomycota</taxon>
        <taxon>Saccharomycotina</taxon>
        <taxon>Saccharomycetes</taxon>
        <taxon>Phaffomycetales</taxon>
        <taxon>Wickerhamomycetaceae</taxon>
        <taxon>Wickerhamomyces</taxon>
    </lineage>
</organism>
<evidence type="ECO:0000313" key="7">
    <source>
        <dbReference type="EMBL" id="ODQ60870.1"/>
    </source>
</evidence>
<dbReference type="GO" id="GO:0031119">
    <property type="term" value="P:tRNA pseudouridine synthesis"/>
    <property type="evidence" value="ECO:0007669"/>
    <property type="project" value="EnsemblFungi"/>
</dbReference>
<dbReference type="OrthoDB" id="25767at2759"/>
<evidence type="ECO:0000259" key="6">
    <source>
        <dbReference type="Pfam" id="PF01416"/>
    </source>
</evidence>
<evidence type="ECO:0000256" key="1">
    <source>
        <dbReference type="ARBA" id="ARBA00004123"/>
    </source>
</evidence>
<evidence type="ECO:0000256" key="2">
    <source>
        <dbReference type="ARBA" id="ARBA00009375"/>
    </source>
</evidence>
<evidence type="ECO:0000256" key="5">
    <source>
        <dbReference type="ARBA" id="ARBA00023242"/>
    </source>
</evidence>
<dbReference type="Gene3D" id="3.30.70.580">
    <property type="entry name" value="Pseudouridine synthase I, catalytic domain, N-terminal subdomain"/>
    <property type="match status" value="1"/>
</dbReference>
<dbReference type="NCBIfam" id="TIGR00071">
    <property type="entry name" value="hisT_truA"/>
    <property type="match status" value="1"/>
</dbReference>
<dbReference type="GO" id="GO:1990481">
    <property type="term" value="P:mRNA pseudouridine synthesis"/>
    <property type="evidence" value="ECO:0007669"/>
    <property type="project" value="EnsemblFungi"/>
</dbReference>
<dbReference type="Proteomes" id="UP000094112">
    <property type="component" value="Unassembled WGS sequence"/>
</dbReference>
<keyword evidence="4" id="KW-0413">Isomerase</keyword>
<evidence type="ECO:0000256" key="3">
    <source>
        <dbReference type="ARBA" id="ARBA00022694"/>
    </source>
</evidence>
<dbReference type="GO" id="GO:0005634">
    <property type="term" value="C:nucleus"/>
    <property type="evidence" value="ECO:0007669"/>
    <property type="project" value="UniProtKB-SubCell"/>
</dbReference>
<dbReference type="Gene3D" id="3.30.70.660">
    <property type="entry name" value="Pseudouridine synthase I, catalytic domain, C-terminal subdomain"/>
    <property type="match status" value="1"/>
</dbReference>
<dbReference type="GO" id="GO:0009982">
    <property type="term" value="F:pseudouridine synthase activity"/>
    <property type="evidence" value="ECO:0007669"/>
    <property type="project" value="EnsemblFungi"/>
</dbReference>
<gene>
    <name evidence="7" type="ORF">WICANDRAFT_28605</name>
</gene>
<comment type="similarity">
    <text evidence="2">Belongs to the tRNA pseudouridine synthase TruA family.</text>
</comment>
<dbReference type="RefSeq" id="XP_019040077.1">
    <property type="nucleotide sequence ID" value="XM_019181513.1"/>
</dbReference>